<keyword evidence="4" id="KW-0560">Oxidoreductase</keyword>
<evidence type="ECO:0000256" key="3">
    <source>
        <dbReference type="ARBA" id="ARBA00022827"/>
    </source>
</evidence>
<dbReference type="Pfam" id="PF01266">
    <property type="entry name" value="DAO"/>
    <property type="match status" value="1"/>
</dbReference>
<protein>
    <recommendedName>
        <fullName evidence="6">FAD dependent oxidoreductase domain-containing protein</fullName>
    </recommendedName>
</protein>
<accession>A0A381VQF6</accession>
<evidence type="ECO:0000256" key="1">
    <source>
        <dbReference type="ARBA" id="ARBA00001974"/>
    </source>
</evidence>
<evidence type="ECO:0000256" key="4">
    <source>
        <dbReference type="ARBA" id="ARBA00023002"/>
    </source>
</evidence>
<dbReference type="Gene3D" id="3.50.50.60">
    <property type="entry name" value="FAD/NAD(P)-binding domain"/>
    <property type="match status" value="1"/>
</dbReference>
<dbReference type="PANTHER" id="PTHR43104:SF2">
    <property type="entry name" value="L-2-HYDROXYGLUTARATE DEHYDROGENASE, MITOCHONDRIAL"/>
    <property type="match status" value="1"/>
</dbReference>
<name>A0A381VQF6_9ZZZZ</name>
<gene>
    <name evidence="7" type="ORF">METZ01_LOCUS95376</name>
</gene>
<reference evidence="7" key="1">
    <citation type="submission" date="2018-05" db="EMBL/GenBank/DDBJ databases">
        <authorList>
            <person name="Lanie J.A."/>
            <person name="Ng W.-L."/>
            <person name="Kazmierczak K.M."/>
            <person name="Andrzejewski T.M."/>
            <person name="Davidsen T.M."/>
            <person name="Wayne K.J."/>
            <person name="Tettelin H."/>
            <person name="Glass J.I."/>
            <person name="Rusch D."/>
            <person name="Podicherti R."/>
            <person name="Tsui H.-C.T."/>
            <person name="Winkler M.E."/>
        </authorList>
    </citation>
    <scope>NUCLEOTIDE SEQUENCE</scope>
</reference>
<sequence length="81" mass="9278">MHNYQAVTDRKIRLALIGHVLASHQTGHNSGVIHTGIYYEPGNLKAKLCQEWLKATVVFCKQHNLSYKQCGKLHNFVQLNY</sequence>
<evidence type="ECO:0000259" key="6">
    <source>
        <dbReference type="Pfam" id="PF01266"/>
    </source>
</evidence>
<evidence type="ECO:0000256" key="5">
    <source>
        <dbReference type="ARBA" id="ARBA00037941"/>
    </source>
</evidence>
<evidence type="ECO:0000256" key="2">
    <source>
        <dbReference type="ARBA" id="ARBA00022630"/>
    </source>
</evidence>
<keyword evidence="3" id="KW-0274">FAD</keyword>
<comment type="cofactor">
    <cofactor evidence="1">
        <name>FAD</name>
        <dbReference type="ChEBI" id="CHEBI:57692"/>
    </cofactor>
</comment>
<dbReference type="InterPro" id="IPR006076">
    <property type="entry name" value="FAD-dep_OxRdtase"/>
</dbReference>
<organism evidence="7">
    <name type="scientific">marine metagenome</name>
    <dbReference type="NCBI Taxonomy" id="408172"/>
    <lineage>
        <taxon>unclassified sequences</taxon>
        <taxon>metagenomes</taxon>
        <taxon>ecological metagenomes</taxon>
    </lineage>
</organism>
<proteinExistence type="inferred from homology"/>
<feature type="domain" description="FAD dependent oxidoreductase" evidence="6">
    <location>
        <begin position="20"/>
        <end position="74"/>
    </location>
</feature>
<dbReference type="PANTHER" id="PTHR43104">
    <property type="entry name" value="L-2-HYDROXYGLUTARATE DEHYDROGENASE, MITOCHONDRIAL"/>
    <property type="match status" value="1"/>
</dbReference>
<dbReference type="InterPro" id="IPR036188">
    <property type="entry name" value="FAD/NAD-bd_sf"/>
</dbReference>
<dbReference type="EMBL" id="UINC01009483">
    <property type="protein sequence ID" value="SVA42522.1"/>
    <property type="molecule type" value="Genomic_DNA"/>
</dbReference>
<evidence type="ECO:0000313" key="7">
    <source>
        <dbReference type="EMBL" id="SVA42522.1"/>
    </source>
</evidence>
<dbReference type="GO" id="GO:0047545">
    <property type="term" value="F:(S)-2-hydroxyglutarate dehydrogenase activity"/>
    <property type="evidence" value="ECO:0007669"/>
    <property type="project" value="TreeGrafter"/>
</dbReference>
<comment type="similarity">
    <text evidence="5">Belongs to the L2HGDH family.</text>
</comment>
<keyword evidence="2" id="KW-0285">Flavoprotein</keyword>
<dbReference type="AlphaFoldDB" id="A0A381VQF6"/>